<feature type="domain" description="OTU" evidence="8">
    <location>
        <begin position="136"/>
        <end position="339"/>
    </location>
</feature>
<dbReference type="PROSITE" id="PS50802">
    <property type="entry name" value="OTU"/>
    <property type="match status" value="1"/>
</dbReference>
<dbReference type="AlphaFoldDB" id="A0A4U5NTA6"/>
<dbReference type="EMBL" id="AZBU02000003">
    <property type="protein sequence ID" value="TKR86390.1"/>
    <property type="molecule type" value="Genomic_DNA"/>
</dbReference>
<keyword evidence="3" id="KW-0645">Protease</keyword>
<dbReference type="Gene3D" id="3.30.200.60">
    <property type="entry name" value="Peptidase C65 Otubain, subdomain 1"/>
    <property type="match status" value="1"/>
</dbReference>
<keyword evidence="5" id="KW-0378">Hydrolase</keyword>
<dbReference type="STRING" id="34508.A0A4U5NTA6"/>
<gene>
    <name evidence="9" type="ORF">L596_010991</name>
</gene>
<sequence>MPIDDSLGQVHNEAVTAAGEEAPQPAAAADVAGPSTNEPFGSKPVQAVRPMSQYEQEGGSGSESSASPNSQPVISPEAIAAIAYAEDVQRQEREIETEQKKQPLLSERSTMDALLARYEEGTPFHINAAALQSEYQHVQFVRRDGNCFYRAIVAGLFDQFQRDAALMAQFRTNLDDWVRRIINIGYADFIIDDMHEQVANAIDGVIRGEITPDNILTNEAVNNYFTSFLRLMSAVVLRENERYYMMFIGDETVTSMKEWVAREVEPTWKEADALGITALSCALGMVFGVQHLNQNSSPAGHNLDLIDGTIEEEQAVVEGPRPHIYVLFTPGHYDVLYKD</sequence>
<feature type="compositionally biased region" description="Low complexity" evidence="7">
    <location>
        <begin position="17"/>
        <end position="34"/>
    </location>
</feature>
<dbReference type="GO" id="GO:0004843">
    <property type="term" value="F:cysteine-type deubiquitinase activity"/>
    <property type="evidence" value="ECO:0007669"/>
    <property type="project" value="UniProtKB-EC"/>
</dbReference>
<feature type="compositionally biased region" description="Low complexity" evidence="7">
    <location>
        <begin position="52"/>
        <end position="71"/>
    </location>
</feature>
<evidence type="ECO:0000256" key="3">
    <source>
        <dbReference type="ARBA" id="ARBA00022670"/>
    </source>
</evidence>
<accession>A0A4U5NTA6</accession>
<feature type="region of interest" description="Disordered" evidence="7">
    <location>
        <begin position="1"/>
        <end position="72"/>
    </location>
</feature>
<evidence type="ECO:0000313" key="9">
    <source>
        <dbReference type="EMBL" id="TKR86390.1"/>
    </source>
</evidence>
<dbReference type="CDD" id="cd22749">
    <property type="entry name" value="Otubain_C65"/>
    <property type="match status" value="1"/>
</dbReference>
<dbReference type="SUPFAM" id="SSF54001">
    <property type="entry name" value="Cysteine proteinases"/>
    <property type="match status" value="1"/>
</dbReference>
<dbReference type="GO" id="GO:0006508">
    <property type="term" value="P:proteolysis"/>
    <property type="evidence" value="ECO:0007669"/>
    <property type="project" value="UniProtKB-KW"/>
</dbReference>
<keyword evidence="4" id="KW-0833">Ubl conjugation pathway</keyword>
<reference evidence="9 10" key="2">
    <citation type="journal article" date="2019" name="G3 (Bethesda)">
        <title>Hybrid Assembly of the Genome of the Entomopathogenic Nematode Steinernema carpocapsae Identifies the X-Chromosome.</title>
        <authorList>
            <person name="Serra L."/>
            <person name="Macchietto M."/>
            <person name="Macias-Munoz A."/>
            <person name="McGill C.J."/>
            <person name="Rodriguez I.M."/>
            <person name="Rodriguez B."/>
            <person name="Murad R."/>
            <person name="Mortazavi A."/>
        </authorList>
    </citation>
    <scope>NUCLEOTIDE SEQUENCE [LARGE SCALE GENOMIC DNA]</scope>
    <source>
        <strain evidence="9 10">ALL</strain>
    </source>
</reference>
<keyword evidence="10" id="KW-1185">Reference proteome</keyword>
<proteinExistence type="predicted"/>
<dbReference type="GO" id="GO:0005634">
    <property type="term" value="C:nucleus"/>
    <property type="evidence" value="ECO:0007669"/>
    <property type="project" value="TreeGrafter"/>
</dbReference>
<dbReference type="InterPro" id="IPR042468">
    <property type="entry name" value="Peptidase_C65_otubain_sub1"/>
</dbReference>
<evidence type="ECO:0000256" key="4">
    <source>
        <dbReference type="ARBA" id="ARBA00022786"/>
    </source>
</evidence>
<protein>
    <recommendedName>
        <fullName evidence="2">ubiquitinyl hydrolase 1</fullName>
        <ecNumber evidence="2">3.4.19.12</ecNumber>
    </recommendedName>
</protein>
<evidence type="ECO:0000256" key="2">
    <source>
        <dbReference type="ARBA" id="ARBA00012759"/>
    </source>
</evidence>
<dbReference type="OrthoDB" id="18915at2759"/>
<evidence type="ECO:0000256" key="1">
    <source>
        <dbReference type="ARBA" id="ARBA00000707"/>
    </source>
</evidence>
<dbReference type="Gene3D" id="1.20.1300.20">
    <property type="entry name" value="Peptidase C65 Otubain, subdomain 2"/>
    <property type="match status" value="1"/>
</dbReference>
<dbReference type="GO" id="GO:0043130">
    <property type="term" value="F:ubiquitin binding"/>
    <property type="evidence" value="ECO:0007669"/>
    <property type="project" value="TreeGrafter"/>
</dbReference>
<dbReference type="Proteomes" id="UP000298663">
    <property type="component" value="Unassembled WGS sequence"/>
</dbReference>
<comment type="catalytic activity">
    <reaction evidence="1">
        <text>Thiol-dependent hydrolysis of ester, thioester, amide, peptide and isopeptide bonds formed by the C-terminal Gly of ubiquitin (a 76-residue protein attached to proteins as an intracellular targeting signal).</text>
        <dbReference type="EC" id="3.4.19.12"/>
    </reaction>
</comment>
<dbReference type="PANTHER" id="PTHR12931">
    <property type="entry name" value="UBIQUITIN THIOLESTERASE PROTEIN OTUB"/>
    <property type="match status" value="1"/>
</dbReference>
<organism evidence="9 10">
    <name type="scientific">Steinernema carpocapsae</name>
    <name type="common">Entomopathogenic nematode</name>
    <dbReference type="NCBI Taxonomy" id="34508"/>
    <lineage>
        <taxon>Eukaryota</taxon>
        <taxon>Metazoa</taxon>
        <taxon>Ecdysozoa</taxon>
        <taxon>Nematoda</taxon>
        <taxon>Chromadorea</taxon>
        <taxon>Rhabditida</taxon>
        <taxon>Tylenchina</taxon>
        <taxon>Panagrolaimomorpha</taxon>
        <taxon>Strongyloidoidea</taxon>
        <taxon>Steinernematidae</taxon>
        <taxon>Steinernema</taxon>
    </lineage>
</organism>
<keyword evidence="6" id="KW-0788">Thiol protease</keyword>
<evidence type="ECO:0000256" key="7">
    <source>
        <dbReference type="SAM" id="MobiDB-lite"/>
    </source>
</evidence>
<evidence type="ECO:0000259" key="8">
    <source>
        <dbReference type="PROSITE" id="PS50802"/>
    </source>
</evidence>
<reference evidence="9 10" key="1">
    <citation type="journal article" date="2015" name="Genome Biol.">
        <title>Comparative genomics of Steinernema reveals deeply conserved gene regulatory networks.</title>
        <authorList>
            <person name="Dillman A.R."/>
            <person name="Macchietto M."/>
            <person name="Porter C.F."/>
            <person name="Rogers A."/>
            <person name="Williams B."/>
            <person name="Antoshechkin I."/>
            <person name="Lee M.M."/>
            <person name="Goodwin Z."/>
            <person name="Lu X."/>
            <person name="Lewis E.E."/>
            <person name="Goodrich-Blair H."/>
            <person name="Stock S.P."/>
            <person name="Adams B.J."/>
            <person name="Sternberg P.W."/>
            <person name="Mortazavi A."/>
        </authorList>
    </citation>
    <scope>NUCLEOTIDE SEQUENCE [LARGE SCALE GENOMIC DNA]</scope>
    <source>
        <strain evidence="9 10">ALL</strain>
    </source>
</reference>
<dbReference type="EC" id="3.4.19.12" evidence="2"/>
<evidence type="ECO:0000256" key="5">
    <source>
        <dbReference type="ARBA" id="ARBA00022801"/>
    </source>
</evidence>
<evidence type="ECO:0000256" key="6">
    <source>
        <dbReference type="ARBA" id="ARBA00022807"/>
    </source>
</evidence>
<dbReference type="InterPro" id="IPR019400">
    <property type="entry name" value="Peptidase_C65_otubain"/>
</dbReference>
<dbReference type="Pfam" id="PF10275">
    <property type="entry name" value="Peptidase_C65"/>
    <property type="match status" value="1"/>
</dbReference>
<comment type="caution">
    <text evidence="9">The sequence shown here is derived from an EMBL/GenBank/DDBJ whole genome shotgun (WGS) entry which is preliminary data.</text>
</comment>
<dbReference type="InterPro" id="IPR042467">
    <property type="entry name" value="Peptidase_C65_otubain_sub2"/>
</dbReference>
<dbReference type="PANTHER" id="PTHR12931:SF15">
    <property type="entry name" value="UBIQUITIN THIOESTERASE OTUBAIN-LIKE"/>
    <property type="match status" value="1"/>
</dbReference>
<dbReference type="InterPro" id="IPR003323">
    <property type="entry name" value="OTU_dom"/>
</dbReference>
<dbReference type="InterPro" id="IPR038765">
    <property type="entry name" value="Papain-like_cys_pep_sf"/>
</dbReference>
<name>A0A4U5NTA6_STECR</name>
<evidence type="ECO:0000313" key="10">
    <source>
        <dbReference type="Proteomes" id="UP000298663"/>
    </source>
</evidence>
<dbReference type="GO" id="GO:0071108">
    <property type="term" value="P:protein K48-linked deubiquitination"/>
    <property type="evidence" value="ECO:0007669"/>
    <property type="project" value="TreeGrafter"/>
</dbReference>